<accession>A0A653B4I5</accession>
<gene>
    <name evidence="2" type="ORF">POT9AD_2468</name>
</gene>
<dbReference type="AlphaFoldDB" id="A0A653B4I5"/>
<evidence type="ECO:0000313" key="2">
    <source>
        <dbReference type="EMBL" id="VDN63443.1"/>
    </source>
</evidence>
<dbReference type="EMBL" id="LR130779">
    <property type="protein sequence ID" value="VDN63443.1"/>
    <property type="molecule type" value="Genomic_DNA"/>
</dbReference>
<name>A0A653B4I5_ECTOL</name>
<feature type="region of interest" description="Disordered" evidence="1">
    <location>
        <begin position="1"/>
        <end position="52"/>
    </location>
</feature>
<organism evidence="2">
    <name type="scientific">Ectopseudomonas oleovorans</name>
    <name type="common">Pseudomonas oleovorans</name>
    <dbReference type="NCBI Taxonomy" id="301"/>
    <lineage>
        <taxon>Bacteria</taxon>
        <taxon>Pseudomonadati</taxon>
        <taxon>Pseudomonadota</taxon>
        <taxon>Gammaproteobacteria</taxon>
        <taxon>Pseudomonadales</taxon>
        <taxon>Pseudomonadaceae</taxon>
        <taxon>Ectopseudomonas</taxon>
    </lineage>
</organism>
<feature type="compositionally biased region" description="Basic and acidic residues" evidence="1">
    <location>
        <begin position="7"/>
        <end position="18"/>
    </location>
</feature>
<proteinExistence type="predicted"/>
<protein>
    <submittedName>
        <fullName evidence="2">Uncharacterized protein</fullName>
    </submittedName>
</protein>
<sequence length="52" mass="5607">MKGSARSPREKLHGRSQEAHGASQTGRAGLLETQYPGQTHAEKADNLANTFD</sequence>
<reference evidence="2" key="1">
    <citation type="submission" date="2018-11" db="EMBL/GenBank/DDBJ databases">
        <authorList>
            <consortium name="Genoscope - CEA"/>
            <person name="William W."/>
        </authorList>
    </citation>
    <scope>NUCLEOTIDE SEQUENCE [LARGE SCALE GENOMIC DNA]</scope>
    <source>
        <strain evidence="2">T9AD</strain>
    </source>
</reference>
<evidence type="ECO:0000256" key="1">
    <source>
        <dbReference type="SAM" id="MobiDB-lite"/>
    </source>
</evidence>